<evidence type="ECO:0000313" key="2">
    <source>
        <dbReference type="EMBL" id="REG29848.1"/>
    </source>
</evidence>
<organism evidence="2 3">
    <name type="scientific">Archangium gephyra</name>
    <dbReference type="NCBI Taxonomy" id="48"/>
    <lineage>
        <taxon>Bacteria</taxon>
        <taxon>Pseudomonadati</taxon>
        <taxon>Myxococcota</taxon>
        <taxon>Myxococcia</taxon>
        <taxon>Myxococcales</taxon>
        <taxon>Cystobacterineae</taxon>
        <taxon>Archangiaceae</taxon>
        <taxon>Archangium</taxon>
    </lineage>
</organism>
<dbReference type="PROSITE" id="PS51257">
    <property type="entry name" value="PROKAR_LIPOPROTEIN"/>
    <property type="match status" value="1"/>
</dbReference>
<evidence type="ECO:0000256" key="1">
    <source>
        <dbReference type="SAM" id="MobiDB-lite"/>
    </source>
</evidence>
<feature type="region of interest" description="Disordered" evidence="1">
    <location>
        <begin position="208"/>
        <end position="265"/>
    </location>
</feature>
<evidence type="ECO:0008006" key="4">
    <source>
        <dbReference type="Google" id="ProtNLM"/>
    </source>
</evidence>
<protein>
    <recommendedName>
        <fullName evidence="4">Lipoprotein</fullName>
    </recommendedName>
</protein>
<name>A0ABX9JZN1_9BACT</name>
<accession>A0ABX9JZN1</accession>
<proteinExistence type="predicted"/>
<sequence>MAPRKLIFVIAIALLSCVRKPEQFWTRAGHDRSIIFPVSVGSGLVEVEAQNATYDLDGEVLRALMIAGNDYIPPGIPNPPCWARLESLEYRFTRRDDIIFVYISEDFERCGRKLRPMHYGAKYAISKDGRILRRVIDGVDDDDHVWSLETPDGGRVTVVTESRDSPTLEDLDRPDSGVLRVTTEPVTMPGVIVIEPVPGFVPVPESPDFPLGNTMSPLDDAGTCDLDGGTPDAGVDGGSPDGGAPGDAGPLSAPPAPPDAGAAAP</sequence>
<reference evidence="2 3" key="1">
    <citation type="submission" date="2018-08" db="EMBL/GenBank/DDBJ databases">
        <title>Genomic Encyclopedia of Archaeal and Bacterial Type Strains, Phase II (KMG-II): from individual species to whole genera.</title>
        <authorList>
            <person name="Goeker M."/>
        </authorList>
    </citation>
    <scope>NUCLEOTIDE SEQUENCE [LARGE SCALE GENOMIC DNA]</scope>
    <source>
        <strain evidence="2 3">DSM 2261</strain>
    </source>
</reference>
<feature type="compositionally biased region" description="Gly residues" evidence="1">
    <location>
        <begin position="235"/>
        <end position="246"/>
    </location>
</feature>
<comment type="caution">
    <text evidence="2">The sequence shown here is derived from an EMBL/GenBank/DDBJ whole genome shotgun (WGS) entry which is preliminary data.</text>
</comment>
<dbReference type="EMBL" id="QUMU01000007">
    <property type="protein sequence ID" value="REG29848.1"/>
    <property type="molecule type" value="Genomic_DNA"/>
</dbReference>
<keyword evidence="3" id="KW-1185">Reference proteome</keyword>
<dbReference type="RefSeq" id="WP_047860962.1">
    <property type="nucleotide sequence ID" value="NZ_CP011509.1"/>
</dbReference>
<dbReference type="Proteomes" id="UP000256345">
    <property type="component" value="Unassembled WGS sequence"/>
</dbReference>
<evidence type="ECO:0000313" key="3">
    <source>
        <dbReference type="Proteomes" id="UP000256345"/>
    </source>
</evidence>
<gene>
    <name evidence="2" type="ORF">ATI61_107545</name>
</gene>